<gene>
    <name evidence="1" type="ORF">METZ01_LOCUS429511</name>
</gene>
<dbReference type="InterPro" id="IPR011059">
    <property type="entry name" value="Metal-dep_hydrolase_composite"/>
</dbReference>
<protein>
    <recommendedName>
        <fullName evidence="2">Urease alpha-subunit N-terminal domain-containing protein</fullName>
    </recommendedName>
</protein>
<dbReference type="EMBL" id="UINC01171867">
    <property type="protein sequence ID" value="SVD76657.1"/>
    <property type="molecule type" value="Genomic_DNA"/>
</dbReference>
<feature type="non-terminal residue" evidence="1">
    <location>
        <position position="32"/>
    </location>
</feature>
<dbReference type="SUPFAM" id="SSF51338">
    <property type="entry name" value="Composite domain of metallo-dependent hydrolases"/>
    <property type="match status" value="1"/>
</dbReference>
<evidence type="ECO:0000313" key="1">
    <source>
        <dbReference type="EMBL" id="SVD76657.1"/>
    </source>
</evidence>
<dbReference type="AlphaFoldDB" id="A0A382XZU6"/>
<accession>A0A382XZU6</accession>
<dbReference type="GO" id="GO:0016810">
    <property type="term" value="F:hydrolase activity, acting on carbon-nitrogen (but not peptide) bonds"/>
    <property type="evidence" value="ECO:0007669"/>
    <property type="project" value="InterPro"/>
</dbReference>
<name>A0A382XZU6_9ZZZZ</name>
<sequence>MEFDLLIKKGTVVDGSGRARYHGDVGVKNGRI</sequence>
<reference evidence="1" key="1">
    <citation type="submission" date="2018-05" db="EMBL/GenBank/DDBJ databases">
        <authorList>
            <person name="Lanie J.A."/>
            <person name="Ng W.-L."/>
            <person name="Kazmierczak K.M."/>
            <person name="Andrzejewski T.M."/>
            <person name="Davidsen T.M."/>
            <person name="Wayne K.J."/>
            <person name="Tettelin H."/>
            <person name="Glass J.I."/>
            <person name="Rusch D."/>
            <person name="Podicherti R."/>
            <person name="Tsui H.-C.T."/>
            <person name="Winkler M.E."/>
        </authorList>
    </citation>
    <scope>NUCLEOTIDE SEQUENCE</scope>
</reference>
<organism evidence="1">
    <name type="scientific">marine metagenome</name>
    <dbReference type="NCBI Taxonomy" id="408172"/>
    <lineage>
        <taxon>unclassified sequences</taxon>
        <taxon>metagenomes</taxon>
        <taxon>ecological metagenomes</taxon>
    </lineage>
</organism>
<dbReference type="Gene3D" id="2.30.40.10">
    <property type="entry name" value="Urease, subunit C, domain 1"/>
    <property type="match status" value="1"/>
</dbReference>
<proteinExistence type="predicted"/>
<evidence type="ECO:0008006" key="2">
    <source>
        <dbReference type="Google" id="ProtNLM"/>
    </source>
</evidence>